<dbReference type="SUPFAM" id="SSF102824">
    <property type="entry name" value="Colicin D/E5 nuclease domain"/>
    <property type="match status" value="1"/>
</dbReference>
<name>A0A0C1R695_9CLOT</name>
<keyword evidence="2" id="KW-0732">Signal</keyword>
<dbReference type="Gene3D" id="3.10.450.200">
    <property type="match status" value="1"/>
</dbReference>
<comment type="caution">
    <text evidence="4">The sequence shown here is derived from an EMBL/GenBank/DDBJ whole genome shotgun (WGS) entry which is preliminary data.</text>
</comment>
<feature type="region of interest" description="Disordered" evidence="1">
    <location>
        <begin position="221"/>
        <end position="242"/>
    </location>
</feature>
<evidence type="ECO:0000259" key="3">
    <source>
        <dbReference type="Pfam" id="PF11429"/>
    </source>
</evidence>
<evidence type="ECO:0000256" key="2">
    <source>
        <dbReference type="SAM" id="SignalP"/>
    </source>
</evidence>
<proteinExistence type="predicted"/>
<keyword evidence="5" id="KW-1185">Reference proteome</keyword>
<reference evidence="4 5" key="1">
    <citation type="journal article" date="2015" name="Infect. Genet. Evol.">
        <title>Genomic sequences of six botulinum neurotoxin-producing strains representing three clostridial species illustrate the mobility and diversity of botulinum neurotoxin genes.</title>
        <authorList>
            <person name="Smith T.J."/>
            <person name="Hill K.K."/>
            <person name="Xie G."/>
            <person name="Foley B.T."/>
            <person name="Williamson C.H."/>
            <person name="Foster J.T."/>
            <person name="Johnson S.L."/>
            <person name="Chertkov O."/>
            <person name="Teshima H."/>
            <person name="Gibbons H.S."/>
            <person name="Johnsky L.A."/>
            <person name="Karavis M.A."/>
            <person name="Smith L.A."/>
        </authorList>
    </citation>
    <scope>NUCLEOTIDE SEQUENCE [LARGE SCALE GENOMIC DNA]</scope>
    <source>
        <strain evidence="4 5">CDC 2741</strain>
    </source>
</reference>
<feature type="signal peptide" evidence="2">
    <location>
        <begin position="1"/>
        <end position="17"/>
    </location>
</feature>
<dbReference type="AlphaFoldDB" id="A0A0C1R695"/>
<organism evidence="4 5">
    <name type="scientific">Clostridium argentinense CDC 2741</name>
    <dbReference type="NCBI Taxonomy" id="1418104"/>
    <lineage>
        <taxon>Bacteria</taxon>
        <taxon>Bacillati</taxon>
        <taxon>Bacillota</taxon>
        <taxon>Clostridia</taxon>
        <taxon>Eubacteriales</taxon>
        <taxon>Clostridiaceae</taxon>
        <taxon>Clostridium</taxon>
    </lineage>
</organism>
<dbReference type="GO" id="GO:0004540">
    <property type="term" value="F:RNA nuclease activity"/>
    <property type="evidence" value="ECO:0007669"/>
    <property type="project" value="InterPro"/>
</dbReference>
<gene>
    <name evidence="4" type="ORF">U732_2362</name>
</gene>
<dbReference type="InterPro" id="IPR024440">
    <property type="entry name" value="ColicinD_C"/>
</dbReference>
<dbReference type="InterPro" id="IPR038233">
    <property type="entry name" value="Colicin_D/E5_nuclease"/>
</dbReference>
<dbReference type="STRING" id="29341.RSJ17_02240"/>
<dbReference type="InterPro" id="IPR037178">
    <property type="entry name" value="ColicinD_C_sf"/>
</dbReference>
<evidence type="ECO:0000313" key="5">
    <source>
        <dbReference type="Proteomes" id="UP000031366"/>
    </source>
</evidence>
<accession>A0A0C1R695</accession>
<dbReference type="RefSeq" id="WP_052268177.1">
    <property type="nucleotide sequence ID" value="NZ_AYSO01000018.1"/>
</dbReference>
<evidence type="ECO:0000256" key="1">
    <source>
        <dbReference type="SAM" id="MobiDB-lite"/>
    </source>
</evidence>
<dbReference type="Pfam" id="PF11429">
    <property type="entry name" value="Colicin_D"/>
    <property type="match status" value="1"/>
</dbReference>
<dbReference type="EMBL" id="AYSO01000018">
    <property type="protein sequence ID" value="KIE45981.1"/>
    <property type="molecule type" value="Genomic_DNA"/>
</dbReference>
<dbReference type="OrthoDB" id="292792at2"/>
<feature type="chain" id="PRO_5039493453" evidence="2">
    <location>
        <begin position="18"/>
        <end position="349"/>
    </location>
</feature>
<feature type="domain" description="Colicin D C-terminal" evidence="3">
    <location>
        <begin position="258"/>
        <end position="341"/>
    </location>
</feature>
<evidence type="ECO:0000313" key="4">
    <source>
        <dbReference type="EMBL" id="KIE45981.1"/>
    </source>
</evidence>
<dbReference type="Proteomes" id="UP000031366">
    <property type="component" value="Unassembled WGS sequence"/>
</dbReference>
<protein>
    <submittedName>
        <fullName evidence="4">Colicin D family protein</fullName>
    </submittedName>
</protein>
<sequence>MVASVATFGVGATLAVAAVGAIVAGAAVGAAKAGVDNVNSQLSKNGGDISKTDYGEVLKAEFWGAMTGAANMFKTELYAAINIGIQYISNMTRIANTIQKNMPWNYKYAYTRMEFDARGEAIKEEARQIRESLRNEAPYKTAFDVTEFVFDVATLANGVKSIGNIGKNLPGKISIGQLSLSGTGINVPVLCLDGVTSIASVGEISSIATSGLAFYNMTSNSGSGGDSNSSSNENIDASDAKGVGETAELPDATFTTKKLQHEFKHAGDFDVTGNWNKATGEVYQKAIQNHIETATDVYKSTYRGDDVYVYINKNTSVGAYTDLSGNYIGGWKFNSNQIDFHLGNGIKIK</sequence>